<evidence type="ECO:0000256" key="1">
    <source>
        <dbReference type="ARBA" id="ARBA00022614"/>
    </source>
</evidence>
<dbReference type="SMART" id="SM00369">
    <property type="entry name" value="LRR_TYP"/>
    <property type="match status" value="7"/>
</dbReference>
<dbReference type="InterPro" id="IPR003591">
    <property type="entry name" value="Leu-rich_rpt_typical-subtyp"/>
</dbReference>
<keyword evidence="2" id="KW-0677">Repeat</keyword>
<dbReference type="SUPFAM" id="SSF52058">
    <property type="entry name" value="L domain-like"/>
    <property type="match status" value="3"/>
</dbReference>
<evidence type="ECO:0000256" key="2">
    <source>
        <dbReference type="ARBA" id="ARBA00022737"/>
    </source>
</evidence>
<protein>
    <submittedName>
        <fullName evidence="5">Leucine rich repeat containing protein</fullName>
    </submittedName>
</protein>
<dbReference type="EMBL" id="JAOAOG010000276">
    <property type="protein sequence ID" value="KAJ6233381.1"/>
    <property type="molecule type" value="Genomic_DNA"/>
</dbReference>
<evidence type="ECO:0000256" key="3">
    <source>
        <dbReference type="SAM" id="MobiDB-lite"/>
    </source>
</evidence>
<dbReference type="Pfam" id="PF13855">
    <property type="entry name" value="LRR_8"/>
    <property type="match status" value="2"/>
</dbReference>
<dbReference type="SMART" id="SM00364">
    <property type="entry name" value="LRR_BAC"/>
    <property type="match status" value="5"/>
</dbReference>
<evidence type="ECO:0000313" key="5">
    <source>
        <dbReference type="EMBL" id="KAJ6233381.1"/>
    </source>
</evidence>
<gene>
    <name evidence="5" type="ORF">M0813_29685</name>
</gene>
<keyword evidence="6" id="KW-1185">Reference proteome</keyword>
<dbReference type="PROSITE" id="PS50181">
    <property type="entry name" value="FBOX"/>
    <property type="match status" value="1"/>
</dbReference>
<name>A0ABQ8XL76_9EUKA</name>
<dbReference type="PANTHER" id="PTHR48051">
    <property type="match status" value="1"/>
</dbReference>
<feature type="domain" description="F-box" evidence="4">
    <location>
        <begin position="199"/>
        <end position="245"/>
    </location>
</feature>
<reference evidence="5" key="1">
    <citation type="submission" date="2022-08" db="EMBL/GenBank/DDBJ databases">
        <title>Novel sulfate-reducing endosymbionts in the free-living metamonad Anaeramoeba.</title>
        <authorList>
            <person name="Jerlstrom-Hultqvist J."/>
            <person name="Cepicka I."/>
            <person name="Gallot-Lavallee L."/>
            <person name="Salas-Leiva D."/>
            <person name="Curtis B.A."/>
            <person name="Zahonova K."/>
            <person name="Pipaliya S."/>
            <person name="Dacks J."/>
            <person name="Roger A.J."/>
        </authorList>
    </citation>
    <scope>NUCLEOTIDE SEQUENCE</scope>
    <source>
        <strain evidence="5">Schooner1</strain>
    </source>
</reference>
<dbReference type="InterPro" id="IPR001810">
    <property type="entry name" value="F-box_dom"/>
</dbReference>
<feature type="region of interest" description="Disordered" evidence="3">
    <location>
        <begin position="1"/>
        <end position="44"/>
    </location>
</feature>
<dbReference type="InterPro" id="IPR032675">
    <property type="entry name" value="LRR_dom_sf"/>
</dbReference>
<feature type="compositionally biased region" description="Basic residues" evidence="3">
    <location>
        <begin position="1"/>
        <end position="15"/>
    </location>
</feature>
<organism evidence="5 6">
    <name type="scientific">Anaeramoeba flamelloides</name>
    <dbReference type="NCBI Taxonomy" id="1746091"/>
    <lineage>
        <taxon>Eukaryota</taxon>
        <taxon>Metamonada</taxon>
        <taxon>Anaeramoebidae</taxon>
        <taxon>Anaeramoeba</taxon>
    </lineage>
</organism>
<dbReference type="Gene3D" id="3.80.10.10">
    <property type="entry name" value="Ribonuclease Inhibitor"/>
    <property type="match status" value="4"/>
</dbReference>
<dbReference type="SUPFAM" id="SSF81383">
    <property type="entry name" value="F-box domain"/>
    <property type="match status" value="1"/>
</dbReference>
<evidence type="ECO:0000313" key="6">
    <source>
        <dbReference type="Proteomes" id="UP001150062"/>
    </source>
</evidence>
<sequence length="1003" mass="118562">MNTKSRKKRRSKQLLKKKEEENKLTTENTLIESKTDDENLSSQNKNSIEIEIEIEIENKDENVIEIKMEMETETEIENGNPNKNKNKYKHKTNQNKKQTLYQELYQLWKTFSLETRNQVKEFLIVTIELGDYDQSYGPNYFLKYCDGQYLKKRQDQQALYTLLRSGPQRRNVNKLVKTIDQIDNSNVCIEYIQNSIPNELELMSLNDSNLQHIFKYLNMYSLFTVALLNKRLRKIIFSKELWTRMDFKKTQHLFDGDLMCEINQAIQLTNFCRNLKTVILSTKLSQSKEFVSNLLINSPNLEEISIYNCSSECLDCLRHAIKLKRLCIYGETQITDALYCLKNLETLDCQNYIGEPFHFNGSKIQNLTNLKEINLPSHKYCVPRSFACLSKLQSLKIFSTSTFPIELKCLTQLVNLTISPPYMNYFGGFYGTSNPFMTSFNFNSNEDHFTDKSLCFSKWDGPVDDKVLFRGNNRIDYDDDNHNLNDNSKALNSKNFDKNFDKNKNKNKNDDKLSLKSLKNLKKIKIDNYHRFKDDFLLTLQSSITEIEIIDSKNCLAFLCQYKILQNLVTLKLNRCKIQTIPEEIGNLKSLIKLNLHSNKIKVLPGQLFDLDKLESLNLNWNRIKELPSNQMPKLKQLKKLKFNSKYKVISQENDDMAFDLLLVGNLFDCDDKNKIPILPFDSQELKFLTLLKIENNNLKRFPYFENHDHIEKILARRNKIQGLIRFINCKQLKYIDLCFNEISEIHIENNPKLYFMDFNFNQIEQVILENLPRMESINFEIQQIASFDEKCFSNMPLLYHFSFGHLPNLKKIPTRFYQNKNFLYELSIENAQLCEVNGIENFCNLAILSLKLNKIKKFPLFKNSKLRYLDLSGNKINSFKNFKDFPFLENLDLSENKLHKLSKNIKYLHYLEKLELRYNKIKKIPKQLSKCRKLQVLDLYHNDLSKISNRLFKCSKLNEINLTCNRKLRSIPTDVRKDAYKLLSHFKTEYHKEKKMKKLLHK</sequence>
<dbReference type="InterPro" id="IPR050216">
    <property type="entry name" value="LRR_domain-containing"/>
</dbReference>
<dbReference type="Proteomes" id="UP001150062">
    <property type="component" value="Unassembled WGS sequence"/>
</dbReference>
<dbReference type="SMART" id="SM00365">
    <property type="entry name" value="LRR_SD22"/>
    <property type="match status" value="6"/>
</dbReference>
<accession>A0ABQ8XL76</accession>
<dbReference type="PROSITE" id="PS51450">
    <property type="entry name" value="LRR"/>
    <property type="match status" value="4"/>
</dbReference>
<dbReference type="Pfam" id="PF12937">
    <property type="entry name" value="F-box-like"/>
    <property type="match status" value="1"/>
</dbReference>
<dbReference type="Pfam" id="PF00560">
    <property type="entry name" value="LRR_1"/>
    <property type="match status" value="1"/>
</dbReference>
<dbReference type="InterPro" id="IPR001611">
    <property type="entry name" value="Leu-rich_rpt"/>
</dbReference>
<proteinExistence type="predicted"/>
<comment type="caution">
    <text evidence="5">The sequence shown here is derived from an EMBL/GenBank/DDBJ whole genome shotgun (WGS) entry which is preliminary data.</text>
</comment>
<evidence type="ECO:0000259" key="4">
    <source>
        <dbReference type="PROSITE" id="PS50181"/>
    </source>
</evidence>
<dbReference type="InterPro" id="IPR036047">
    <property type="entry name" value="F-box-like_dom_sf"/>
</dbReference>
<keyword evidence="1" id="KW-0433">Leucine-rich repeat</keyword>
<dbReference type="Gene3D" id="1.20.1280.50">
    <property type="match status" value="1"/>
</dbReference>
<dbReference type="PANTHER" id="PTHR48051:SF1">
    <property type="entry name" value="RAS SUPPRESSOR PROTEIN 1"/>
    <property type="match status" value="1"/>
</dbReference>